<reference evidence="2 3" key="1">
    <citation type="submission" date="2019-12" db="EMBL/GenBank/DDBJ databases">
        <title>Halomonas rutogse sp. nov. isolated from two lakes on Tibetan Plateau.</title>
        <authorList>
            <person name="Gao P."/>
        </authorList>
    </citation>
    <scope>NUCLEOTIDE SEQUENCE [LARGE SCALE GENOMIC DNA]</scope>
    <source>
        <strain evidence="2 3">ZH2S</strain>
    </source>
</reference>
<accession>A0A7X3GY60</accession>
<feature type="transmembrane region" description="Helical" evidence="1">
    <location>
        <begin position="233"/>
        <end position="254"/>
    </location>
</feature>
<dbReference type="Proteomes" id="UP000437638">
    <property type="component" value="Unassembled WGS sequence"/>
</dbReference>
<keyword evidence="3" id="KW-1185">Reference proteome</keyword>
<proteinExistence type="predicted"/>
<evidence type="ECO:0000256" key="1">
    <source>
        <dbReference type="SAM" id="Phobius"/>
    </source>
</evidence>
<sequence length="259" mass="30335">MFFRAIDKALEKPSPGSIPLSGPRALENDFYSVHLEDSTGKDQVWLKGKADQGYEALVRADNDSGNDKILTQREIENTGYTLRIEHYYKGYQFNYSSPLKFLLAYYFRWHRWVIFRDRNSQKRFNRQPLIRMERMNLLQYLVERSIQKPREKFDPLFLGMQLYTRRWFFHPGKDEQKEHLKLLLESFAESGELKRDNGGYVLSGKALETLSNHELEKQQHRDNLATAKVGNNLTWAIVVVGLLGIGAQSVMWWLENGAQ</sequence>
<dbReference type="RefSeq" id="WP_160416963.1">
    <property type="nucleotide sequence ID" value="NZ_WTKP01000001.1"/>
</dbReference>
<dbReference type="AlphaFoldDB" id="A0A7X3GY60"/>
<gene>
    <name evidence="2" type="ORF">GPM19_00630</name>
</gene>
<evidence type="ECO:0000313" key="3">
    <source>
        <dbReference type="Proteomes" id="UP000437638"/>
    </source>
</evidence>
<organism evidence="2 3">
    <name type="scientific">Vreelandella zhuhanensis</name>
    <dbReference type="NCBI Taxonomy" id="2684210"/>
    <lineage>
        <taxon>Bacteria</taxon>
        <taxon>Pseudomonadati</taxon>
        <taxon>Pseudomonadota</taxon>
        <taxon>Gammaproteobacteria</taxon>
        <taxon>Oceanospirillales</taxon>
        <taxon>Halomonadaceae</taxon>
        <taxon>Vreelandella</taxon>
    </lineage>
</organism>
<comment type="caution">
    <text evidence="2">The sequence shown here is derived from an EMBL/GenBank/DDBJ whole genome shotgun (WGS) entry which is preliminary data.</text>
</comment>
<keyword evidence="1" id="KW-1133">Transmembrane helix</keyword>
<dbReference type="EMBL" id="WTKP01000001">
    <property type="protein sequence ID" value="MWJ26724.1"/>
    <property type="molecule type" value="Genomic_DNA"/>
</dbReference>
<keyword evidence="1" id="KW-0812">Transmembrane</keyword>
<keyword evidence="1" id="KW-0472">Membrane</keyword>
<name>A0A7X3GY60_9GAMM</name>
<evidence type="ECO:0000313" key="2">
    <source>
        <dbReference type="EMBL" id="MWJ26724.1"/>
    </source>
</evidence>
<protein>
    <submittedName>
        <fullName evidence="2">Uncharacterized protein</fullName>
    </submittedName>
</protein>